<evidence type="ECO:0000256" key="6">
    <source>
        <dbReference type="ARBA" id="ARBA00023136"/>
    </source>
</evidence>
<dbReference type="CDD" id="cd15220">
    <property type="entry name" value="7tmA_GPR61_GPR62-like"/>
    <property type="match status" value="1"/>
</dbReference>
<dbReference type="EMBL" id="AFYH01061583">
    <property type="status" value="NOT_ANNOTATED_CDS"/>
    <property type="molecule type" value="Genomic_DNA"/>
</dbReference>
<dbReference type="GeneTree" id="ENSGT00950000182998"/>
<reference evidence="14" key="1">
    <citation type="submission" date="2011-08" db="EMBL/GenBank/DDBJ databases">
        <title>The draft genome of Latimeria chalumnae.</title>
        <authorList>
            <person name="Di Palma F."/>
            <person name="Alfoldi J."/>
            <person name="Johnson J."/>
            <person name="Berlin A."/>
            <person name="Gnerre S."/>
            <person name="Jaffe D."/>
            <person name="MacCallum I."/>
            <person name="Young S."/>
            <person name="Walker B.J."/>
            <person name="Lander E."/>
            <person name="Lindblad-Toh K."/>
        </authorList>
    </citation>
    <scope>NUCLEOTIDE SEQUENCE [LARGE SCALE GENOMIC DNA]</scope>
    <source>
        <strain evidence="14">Wild caught</strain>
    </source>
</reference>
<feature type="transmembrane region" description="Helical" evidence="11">
    <location>
        <begin position="329"/>
        <end position="348"/>
    </location>
</feature>
<keyword evidence="8 9" id="KW-0807">Transducer</keyword>
<evidence type="ECO:0000256" key="9">
    <source>
        <dbReference type="RuleBase" id="RU000688"/>
    </source>
</evidence>
<evidence type="ECO:0000256" key="4">
    <source>
        <dbReference type="ARBA" id="ARBA00022989"/>
    </source>
</evidence>
<feature type="transmembrane region" description="Helical" evidence="11">
    <location>
        <begin position="289"/>
        <end position="309"/>
    </location>
</feature>
<dbReference type="eggNOG" id="KOG3656">
    <property type="taxonomic scope" value="Eukaryota"/>
</dbReference>
<evidence type="ECO:0000313" key="13">
    <source>
        <dbReference type="Ensembl" id="ENSLACP00000015922.1"/>
    </source>
</evidence>
<accession>H3B201</accession>
<name>H3B201_LATCH</name>
<keyword evidence="6 11" id="KW-0472">Membrane</keyword>
<evidence type="ECO:0000256" key="8">
    <source>
        <dbReference type="ARBA" id="ARBA00023224"/>
    </source>
</evidence>
<evidence type="ECO:0000256" key="11">
    <source>
        <dbReference type="SAM" id="Phobius"/>
    </source>
</evidence>
<feature type="transmembrane region" description="Helical" evidence="11">
    <location>
        <begin position="42"/>
        <end position="66"/>
    </location>
</feature>
<dbReference type="PANTHER" id="PTHR22752:SF11">
    <property type="entry name" value="G-PROTEIN COUPLED RECEPTOR 62"/>
    <property type="match status" value="1"/>
</dbReference>
<dbReference type="Proteomes" id="UP000008672">
    <property type="component" value="Unassembled WGS sequence"/>
</dbReference>
<feature type="transmembrane region" description="Helical" evidence="11">
    <location>
        <begin position="75"/>
        <end position="97"/>
    </location>
</feature>
<gene>
    <name evidence="13" type="primary">LOC102348738</name>
</gene>
<dbReference type="Pfam" id="PF00001">
    <property type="entry name" value="7tm_1"/>
    <property type="match status" value="1"/>
</dbReference>
<keyword evidence="3 9" id="KW-0812">Transmembrane</keyword>
<evidence type="ECO:0000256" key="3">
    <source>
        <dbReference type="ARBA" id="ARBA00022692"/>
    </source>
</evidence>
<dbReference type="OMA" id="ECRLYVF"/>
<dbReference type="PANTHER" id="PTHR22752">
    <property type="entry name" value="G PROTEIN-COUPLED RECEPTOR"/>
    <property type="match status" value="1"/>
</dbReference>
<dbReference type="GO" id="GO:0043235">
    <property type="term" value="C:receptor complex"/>
    <property type="evidence" value="ECO:0007669"/>
    <property type="project" value="TreeGrafter"/>
</dbReference>
<evidence type="ECO:0000259" key="12">
    <source>
        <dbReference type="PROSITE" id="PS50262"/>
    </source>
</evidence>
<feature type="compositionally biased region" description="Polar residues" evidence="10">
    <location>
        <begin position="260"/>
        <end position="269"/>
    </location>
</feature>
<dbReference type="InParanoid" id="H3B201"/>
<evidence type="ECO:0000313" key="14">
    <source>
        <dbReference type="Proteomes" id="UP000008672"/>
    </source>
</evidence>
<dbReference type="AlphaFoldDB" id="H3B201"/>
<dbReference type="Ensembl" id="ENSLACT00000016032.1">
    <property type="protein sequence ID" value="ENSLACP00000015922.1"/>
    <property type="gene ID" value="ENSLACG00000014021.1"/>
</dbReference>
<dbReference type="Gene3D" id="1.20.1070.10">
    <property type="entry name" value="Rhodopsin 7-helix transmembrane proteins"/>
    <property type="match status" value="1"/>
</dbReference>
<dbReference type="GO" id="GO:0005768">
    <property type="term" value="C:endosome"/>
    <property type="evidence" value="ECO:0007669"/>
    <property type="project" value="TreeGrafter"/>
</dbReference>
<dbReference type="PRINTS" id="PR00237">
    <property type="entry name" value="GPCRRHODOPSN"/>
</dbReference>
<keyword evidence="4 11" id="KW-1133">Transmembrane helix</keyword>
<comment type="subcellular location">
    <subcellularLocation>
        <location evidence="1">Cell membrane</location>
        <topology evidence="1">Multi-pass membrane protein</topology>
    </subcellularLocation>
</comment>
<reference evidence="13" key="3">
    <citation type="submission" date="2025-09" db="UniProtKB">
        <authorList>
            <consortium name="Ensembl"/>
        </authorList>
    </citation>
    <scope>IDENTIFICATION</scope>
</reference>
<evidence type="ECO:0000256" key="1">
    <source>
        <dbReference type="ARBA" id="ARBA00004651"/>
    </source>
</evidence>
<feature type="transmembrane region" description="Helical" evidence="11">
    <location>
        <begin position="117"/>
        <end position="137"/>
    </location>
</feature>
<evidence type="ECO:0000256" key="10">
    <source>
        <dbReference type="SAM" id="MobiDB-lite"/>
    </source>
</evidence>
<feature type="region of interest" description="Disordered" evidence="10">
    <location>
        <begin position="251"/>
        <end position="276"/>
    </location>
</feature>
<dbReference type="PROSITE" id="PS00237">
    <property type="entry name" value="G_PROTEIN_RECEP_F1_1"/>
    <property type="match status" value="1"/>
</dbReference>
<evidence type="ECO:0000256" key="2">
    <source>
        <dbReference type="ARBA" id="ARBA00022475"/>
    </source>
</evidence>
<keyword evidence="7 9" id="KW-0675">Receptor</keyword>
<keyword evidence="2" id="KW-1003">Cell membrane</keyword>
<dbReference type="InterPro" id="IPR017452">
    <property type="entry name" value="GPCR_Rhodpsn_7TM"/>
</dbReference>
<dbReference type="SUPFAM" id="SSF81321">
    <property type="entry name" value="Family A G protein-coupled receptor-like"/>
    <property type="match status" value="1"/>
</dbReference>
<dbReference type="GO" id="GO:0005886">
    <property type="term" value="C:plasma membrane"/>
    <property type="evidence" value="ECO:0007669"/>
    <property type="project" value="UniProtKB-SubCell"/>
</dbReference>
<comment type="similarity">
    <text evidence="9">Belongs to the G-protein coupled receptor 1 family.</text>
</comment>
<feature type="domain" description="G-protein coupled receptors family 1 profile" evidence="12">
    <location>
        <begin position="58"/>
        <end position="345"/>
    </location>
</feature>
<organism evidence="13 14">
    <name type="scientific">Latimeria chalumnae</name>
    <name type="common">Coelacanth</name>
    <dbReference type="NCBI Taxonomy" id="7897"/>
    <lineage>
        <taxon>Eukaryota</taxon>
        <taxon>Metazoa</taxon>
        <taxon>Chordata</taxon>
        <taxon>Craniata</taxon>
        <taxon>Vertebrata</taxon>
        <taxon>Euteleostomi</taxon>
        <taxon>Coelacanthiformes</taxon>
        <taxon>Coelacanthidae</taxon>
        <taxon>Latimeria</taxon>
    </lineage>
</organism>
<evidence type="ECO:0000256" key="5">
    <source>
        <dbReference type="ARBA" id="ARBA00023040"/>
    </source>
</evidence>
<keyword evidence="14" id="KW-1185">Reference proteome</keyword>
<proteinExistence type="inferred from homology"/>
<dbReference type="GO" id="GO:0004930">
    <property type="term" value="F:G protein-coupled receptor activity"/>
    <property type="evidence" value="ECO:0007669"/>
    <property type="project" value="UniProtKB-KW"/>
</dbReference>
<protein>
    <recommendedName>
        <fullName evidence="12">G-protein coupled receptors family 1 profile domain-containing protein</fullName>
    </recommendedName>
</protein>
<evidence type="ECO:0000256" key="7">
    <source>
        <dbReference type="ARBA" id="ARBA00023170"/>
    </source>
</evidence>
<reference evidence="13" key="2">
    <citation type="submission" date="2025-08" db="UniProtKB">
        <authorList>
            <consortium name="Ensembl"/>
        </authorList>
    </citation>
    <scope>IDENTIFICATION</scope>
</reference>
<feature type="transmembrane region" description="Helical" evidence="11">
    <location>
        <begin position="210"/>
        <end position="234"/>
    </location>
</feature>
<sequence>NTNKNIWNTSGNISHYFSRTDSVSSIHSTSMGLVDVETIKESIGLCFMLLIDLLALVGNVAVIAVIIKTPQLRKFLFVLHLCIIDLLAALTIMPLGIASTSAIFDNVEFTDILCKTYLFLGVCFSSASILTISAINIERYYYIVHPMRYEVKMTVGLAVFVSIIIWINAVLAAMVPLFGWASRRNNPNSTKMTNVNHCSLQWNSGDYSQVFVIVFSMVCFVLPALIILVVYCSVFKVARIAALHNGPLPSWAASPRQRSDSSGSRTTIVTRKKPQKHPIDRTFGGGGKAALTLVVIGGQFLVCWLPYFAYHLHAAVTNRSVASDLWEIIVTWLAYTSFTVNPFFYGCLNRQIRAELIGLPKCFLKQSLDEQVALSSQEGSVEENFLQFLQRTSCVVDRRPSFSLTSSPRILLNQSTLTFRIPGQIPEETPELLEEKSTEDFKIVHLP</sequence>
<dbReference type="HOGENOM" id="CLU_009579_3_1_1"/>
<keyword evidence="5 9" id="KW-0297">G-protein coupled receptor</keyword>
<dbReference type="PROSITE" id="PS50262">
    <property type="entry name" value="G_PROTEIN_RECEP_F1_2"/>
    <property type="match status" value="1"/>
</dbReference>
<feature type="transmembrane region" description="Helical" evidence="11">
    <location>
        <begin position="157"/>
        <end position="181"/>
    </location>
</feature>
<dbReference type="InterPro" id="IPR000276">
    <property type="entry name" value="GPCR_Rhodpsn"/>
</dbReference>